<dbReference type="PANTHER" id="PTHR11712">
    <property type="entry name" value="POLYKETIDE SYNTHASE-RELATED"/>
    <property type="match status" value="1"/>
</dbReference>
<keyword evidence="6" id="KW-1185">Reference proteome</keyword>
<dbReference type="InterPro" id="IPR014030">
    <property type="entry name" value="Ketoacyl_synth_N"/>
</dbReference>
<accession>A0A4Z0P7T2</accession>
<gene>
    <name evidence="5" type="ORF">EU556_11920</name>
</gene>
<dbReference type="GO" id="GO:0004315">
    <property type="term" value="F:3-oxoacyl-[acyl-carrier-protein] synthase activity"/>
    <property type="evidence" value="ECO:0007669"/>
    <property type="project" value="TreeGrafter"/>
</dbReference>
<organism evidence="5 6">
    <name type="scientific">Hymenobacter fodinae</name>
    <dbReference type="NCBI Taxonomy" id="2510796"/>
    <lineage>
        <taxon>Bacteria</taxon>
        <taxon>Pseudomonadati</taxon>
        <taxon>Bacteroidota</taxon>
        <taxon>Cytophagia</taxon>
        <taxon>Cytophagales</taxon>
        <taxon>Hymenobacteraceae</taxon>
        <taxon>Hymenobacter</taxon>
    </lineage>
</organism>
<sequence length="407" mass="41893">MTNSISPQELLVIRGRGRVSALGQSLTALGTASPFTARQTGQHVLPVAALPAAAEEALQELRRSQPAYRQLDRTVLLGLLAARQAADAAGWGTPRPVGTEQSAFEISVSMGSSRGATGRLEEFHTEFLREGTVPVAASPLTTLGNVASWVAYDAGSTGGASLSHSSTCSSAFQALGNAAAWLRAGMATRFLAGGTEAPLTDFTLAQMQAIGIYSPFAAAEFPCRPGAGKPSTFVLGEGAAVFALEKVSAASLTEQPRQPVEVLEAVGFGFEAIGSKTGLSADGQHFQQAMRSALGQSGCGLADVDAVVLHSPGTPAGDAAERAALRAVFGEALPLLLSNKWLIGHTLGASAALSLDFALHVLETQQWPTPPFPTDLAPFPSARPLRRILVNAAGFGGNAASAIVSLQ</sequence>
<evidence type="ECO:0000259" key="4">
    <source>
        <dbReference type="PROSITE" id="PS52004"/>
    </source>
</evidence>
<dbReference type="InterPro" id="IPR014031">
    <property type="entry name" value="Ketoacyl_synth_C"/>
</dbReference>
<dbReference type="GO" id="GO:0006633">
    <property type="term" value="P:fatty acid biosynthetic process"/>
    <property type="evidence" value="ECO:0007669"/>
    <property type="project" value="TreeGrafter"/>
</dbReference>
<dbReference type="EMBL" id="SRLA01000002">
    <property type="protein sequence ID" value="TGE08413.1"/>
    <property type="molecule type" value="Genomic_DNA"/>
</dbReference>
<evidence type="ECO:0000256" key="1">
    <source>
        <dbReference type="ARBA" id="ARBA00008467"/>
    </source>
</evidence>
<comment type="similarity">
    <text evidence="1 3">Belongs to the thiolase-like superfamily. Beta-ketoacyl-ACP synthases family.</text>
</comment>
<dbReference type="PROSITE" id="PS52004">
    <property type="entry name" value="KS3_2"/>
    <property type="match status" value="1"/>
</dbReference>
<dbReference type="InterPro" id="IPR016039">
    <property type="entry name" value="Thiolase-like"/>
</dbReference>
<proteinExistence type="inferred from homology"/>
<dbReference type="Proteomes" id="UP000298337">
    <property type="component" value="Unassembled WGS sequence"/>
</dbReference>
<dbReference type="OrthoDB" id="1141849at2"/>
<keyword evidence="2 3" id="KW-0808">Transferase</keyword>
<dbReference type="Gene3D" id="3.40.47.10">
    <property type="match status" value="1"/>
</dbReference>
<dbReference type="InterPro" id="IPR000794">
    <property type="entry name" value="Beta-ketoacyl_synthase"/>
</dbReference>
<evidence type="ECO:0000313" key="6">
    <source>
        <dbReference type="Proteomes" id="UP000298337"/>
    </source>
</evidence>
<protein>
    <submittedName>
        <fullName evidence="5">Beta-ketoacyl-ACP reductase</fullName>
    </submittedName>
</protein>
<dbReference type="AlphaFoldDB" id="A0A4Z0P7T2"/>
<dbReference type="SUPFAM" id="SSF53901">
    <property type="entry name" value="Thiolase-like"/>
    <property type="match status" value="1"/>
</dbReference>
<feature type="domain" description="Ketosynthase family 3 (KS3)" evidence="4">
    <location>
        <begin position="1"/>
        <end position="406"/>
    </location>
</feature>
<dbReference type="Pfam" id="PF00109">
    <property type="entry name" value="ketoacyl-synt"/>
    <property type="match status" value="1"/>
</dbReference>
<dbReference type="SMART" id="SM00825">
    <property type="entry name" value="PKS_KS"/>
    <property type="match status" value="1"/>
</dbReference>
<comment type="caution">
    <text evidence="5">The sequence shown here is derived from an EMBL/GenBank/DDBJ whole genome shotgun (WGS) entry which is preliminary data.</text>
</comment>
<dbReference type="RefSeq" id="WP_135434323.1">
    <property type="nucleotide sequence ID" value="NZ_SRLA01000002.1"/>
</dbReference>
<evidence type="ECO:0000256" key="2">
    <source>
        <dbReference type="ARBA" id="ARBA00022679"/>
    </source>
</evidence>
<dbReference type="InterPro" id="IPR020841">
    <property type="entry name" value="PKS_Beta-ketoAc_synthase_dom"/>
</dbReference>
<dbReference type="Pfam" id="PF02801">
    <property type="entry name" value="Ketoacyl-synt_C"/>
    <property type="match status" value="1"/>
</dbReference>
<name>A0A4Z0P7T2_9BACT</name>
<dbReference type="PANTHER" id="PTHR11712:SF347">
    <property type="entry name" value="BETA KETOACYL-ACYL CARRIER PROTEIN SYNTHASE"/>
    <property type="match status" value="1"/>
</dbReference>
<evidence type="ECO:0000313" key="5">
    <source>
        <dbReference type="EMBL" id="TGE08413.1"/>
    </source>
</evidence>
<evidence type="ECO:0000256" key="3">
    <source>
        <dbReference type="RuleBase" id="RU003694"/>
    </source>
</evidence>
<reference evidence="5 6" key="1">
    <citation type="submission" date="2019-04" db="EMBL/GenBank/DDBJ databases">
        <authorList>
            <person name="Feng G."/>
            <person name="Zhang J."/>
            <person name="Zhu H."/>
        </authorList>
    </citation>
    <scope>NUCLEOTIDE SEQUENCE [LARGE SCALE GENOMIC DNA]</scope>
    <source>
        <strain evidence="5 6">92R-1</strain>
    </source>
</reference>